<keyword evidence="3" id="KW-0808">Transferase</keyword>
<dbReference type="EMBL" id="CAEZVJ010000002">
    <property type="protein sequence ID" value="CAB4620918.1"/>
    <property type="molecule type" value="Genomic_DNA"/>
</dbReference>
<dbReference type="InterPro" id="IPR005793">
    <property type="entry name" value="Formyl_trans_C"/>
</dbReference>
<evidence type="ECO:0000256" key="3">
    <source>
        <dbReference type="ARBA" id="ARBA00022679"/>
    </source>
</evidence>
<dbReference type="Gene3D" id="3.40.50.12230">
    <property type="match status" value="1"/>
</dbReference>
<dbReference type="Pfam" id="PF02911">
    <property type="entry name" value="Formyl_trans_C"/>
    <property type="match status" value="1"/>
</dbReference>
<dbReference type="Pfam" id="PF00551">
    <property type="entry name" value="Formyl_trans_N"/>
    <property type="match status" value="1"/>
</dbReference>
<comment type="similarity">
    <text evidence="1">Belongs to the Fmt family.</text>
</comment>
<dbReference type="InterPro" id="IPR036477">
    <property type="entry name" value="Formyl_transf_N_sf"/>
</dbReference>
<dbReference type="SUPFAM" id="SSF50486">
    <property type="entry name" value="FMT C-terminal domain-like"/>
    <property type="match status" value="1"/>
</dbReference>
<evidence type="ECO:0000256" key="1">
    <source>
        <dbReference type="ARBA" id="ARBA00010699"/>
    </source>
</evidence>
<protein>
    <recommendedName>
        <fullName evidence="2">methionyl-tRNA formyltransferase</fullName>
        <ecNumber evidence="2">2.1.2.9</ecNumber>
    </recommendedName>
</protein>
<dbReference type="InterPro" id="IPR011034">
    <property type="entry name" value="Formyl_transferase-like_C_sf"/>
</dbReference>
<dbReference type="GO" id="GO:0004479">
    <property type="term" value="F:methionyl-tRNA formyltransferase activity"/>
    <property type="evidence" value="ECO:0007669"/>
    <property type="project" value="UniProtKB-EC"/>
</dbReference>
<dbReference type="CDD" id="cd08704">
    <property type="entry name" value="Met_tRNA_FMT_C"/>
    <property type="match status" value="1"/>
</dbReference>
<dbReference type="AlphaFoldDB" id="A0A6J6IFV6"/>
<dbReference type="GO" id="GO:0005829">
    <property type="term" value="C:cytosol"/>
    <property type="evidence" value="ECO:0007669"/>
    <property type="project" value="TreeGrafter"/>
</dbReference>
<feature type="domain" description="Formyl transferase C-terminal" evidence="6">
    <location>
        <begin position="198"/>
        <end position="294"/>
    </location>
</feature>
<evidence type="ECO:0000256" key="4">
    <source>
        <dbReference type="ARBA" id="ARBA00022917"/>
    </source>
</evidence>
<dbReference type="InterPro" id="IPR041711">
    <property type="entry name" value="Met-tRNA-FMT_N"/>
</dbReference>
<sequence length="300" mass="32230">MSTPIVFAGSPDVAEPYLRALHDAQFDIRAVITREDSRQGRKGVLTPTAIATVAEELDLTVIKTNSLRDVDIPEVEIAVVVAYGGMVPRRLLDVPAHGWVNVHFSVLPKYRGAAPVQRAMWDGEPSTGISIFRLVDELDAGPVYFSRTVPFEDDETASDALTRLATSTTDEFIGTLRLITTDAISAVAQIGEPSFAPKLTREDGRIDWSLGAATVIQRIRAVTREPGAHTTCHGDVLAVLGVASQIGPPFPRGNVVVSDGRVYVGTAESSVELLEVKPAGKIAMSAMAWARGQRASVVFE</sequence>
<dbReference type="InterPro" id="IPR005794">
    <property type="entry name" value="Fmt"/>
</dbReference>
<evidence type="ECO:0000259" key="5">
    <source>
        <dbReference type="Pfam" id="PF00551"/>
    </source>
</evidence>
<evidence type="ECO:0000259" key="6">
    <source>
        <dbReference type="Pfam" id="PF02911"/>
    </source>
</evidence>
<accession>A0A6J6IFV6</accession>
<dbReference type="HAMAP" id="MF_00182">
    <property type="entry name" value="Formyl_trans"/>
    <property type="match status" value="1"/>
</dbReference>
<name>A0A6J6IFV6_9ZZZZ</name>
<dbReference type="EC" id="2.1.2.9" evidence="2"/>
<organism evidence="7">
    <name type="scientific">freshwater metagenome</name>
    <dbReference type="NCBI Taxonomy" id="449393"/>
    <lineage>
        <taxon>unclassified sequences</taxon>
        <taxon>metagenomes</taxon>
        <taxon>ecological metagenomes</taxon>
    </lineage>
</organism>
<dbReference type="InterPro" id="IPR002376">
    <property type="entry name" value="Formyl_transf_N"/>
</dbReference>
<dbReference type="PANTHER" id="PTHR11138">
    <property type="entry name" value="METHIONYL-TRNA FORMYLTRANSFERASE"/>
    <property type="match status" value="1"/>
</dbReference>
<evidence type="ECO:0000256" key="2">
    <source>
        <dbReference type="ARBA" id="ARBA00012261"/>
    </source>
</evidence>
<reference evidence="7" key="1">
    <citation type="submission" date="2020-05" db="EMBL/GenBank/DDBJ databases">
        <authorList>
            <person name="Chiriac C."/>
            <person name="Salcher M."/>
            <person name="Ghai R."/>
            <person name="Kavagutti S V."/>
        </authorList>
    </citation>
    <scope>NUCLEOTIDE SEQUENCE</scope>
</reference>
<keyword evidence="4" id="KW-0648">Protein biosynthesis</keyword>
<dbReference type="InterPro" id="IPR044135">
    <property type="entry name" value="Met-tRNA-FMT_C"/>
</dbReference>
<feature type="domain" description="Formyl transferase N-terminal" evidence="5">
    <location>
        <begin position="6"/>
        <end position="167"/>
    </location>
</feature>
<gene>
    <name evidence="7" type="ORF">UFOPK1961_00042</name>
</gene>
<proteinExistence type="inferred from homology"/>
<dbReference type="SUPFAM" id="SSF53328">
    <property type="entry name" value="Formyltransferase"/>
    <property type="match status" value="1"/>
</dbReference>
<evidence type="ECO:0000313" key="7">
    <source>
        <dbReference type="EMBL" id="CAB4620918.1"/>
    </source>
</evidence>
<dbReference type="CDD" id="cd08646">
    <property type="entry name" value="FMT_core_Met-tRNA-FMT_N"/>
    <property type="match status" value="1"/>
</dbReference>
<dbReference type="PANTHER" id="PTHR11138:SF5">
    <property type="entry name" value="METHIONYL-TRNA FORMYLTRANSFERASE, MITOCHONDRIAL"/>
    <property type="match status" value="1"/>
</dbReference>